<feature type="region of interest" description="Disordered" evidence="1">
    <location>
        <begin position="49"/>
        <end position="128"/>
    </location>
</feature>
<feature type="compositionally biased region" description="Basic and acidic residues" evidence="1">
    <location>
        <begin position="108"/>
        <end position="128"/>
    </location>
</feature>
<gene>
    <name evidence="2" type="ORF">Baya_13245</name>
</gene>
<reference evidence="2 3" key="1">
    <citation type="journal article" date="2019" name="Genome Biol. Evol.">
        <title>Whole-Genome Sequencing of the Giant Devil Catfish, Bagarius yarrelli.</title>
        <authorList>
            <person name="Jiang W."/>
            <person name="Lv Y."/>
            <person name="Cheng L."/>
            <person name="Yang K."/>
            <person name="Chao B."/>
            <person name="Wang X."/>
            <person name="Li Y."/>
            <person name="Pan X."/>
            <person name="You X."/>
            <person name="Zhang Y."/>
            <person name="Yang J."/>
            <person name="Li J."/>
            <person name="Zhang X."/>
            <person name="Liu S."/>
            <person name="Sun C."/>
            <person name="Yang J."/>
            <person name="Shi Q."/>
        </authorList>
    </citation>
    <scope>NUCLEOTIDE SEQUENCE [LARGE SCALE GENOMIC DNA]</scope>
    <source>
        <strain evidence="2">JWS20170419001</strain>
        <tissue evidence="2">Muscle</tissue>
    </source>
</reference>
<dbReference type="Proteomes" id="UP000319801">
    <property type="component" value="Unassembled WGS sequence"/>
</dbReference>
<dbReference type="EMBL" id="VCAZ01000123">
    <property type="protein sequence ID" value="TSV15259.1"/>
    <property type="molecule type" value="Genomic_DNA"/>
</dbReference>
<protein>
    <submittedName>
        <fullName evidence="2">Uncharacterized protein</fullName>
    </submittedName>
</protein>
<evidence type="ECO:0000256" key="1">
    <source>
        <dbReference type="SAM" id="MobiDB-lite"/>
    </source>
</evidence>
<evidence type="ECO:0000313" key="2">
    <source>
        <dbReference type="EMBL" id="TSV15259.1"/>
    </source>
</evidence>
<evidence type="ECO:0000313" key="3">
    <source>
        <dbReference type="Proteomes" id="UP000319801"/>
    </source>
</evidence>
<sequence length="128" mass="14396">MKHAAALVLPLRLVEKREHRGAERAAHTCRGSNDCVDEKRAAEMDRKTLRCHHNTTAPSVNKTWHTGTTRSDNPARESGTTLKQSTAPGLDNTLKTQHDSETPLQHEPGPEKNGERRGKEKNREEEEE</sequence>
<comment type="caution">
    <text evidence="2">The sequence shown here is derived from an EMBL/GenBank/DDBJ whole genome shotgun (WGS) entry which is preliminary data.</text>
</comment>
<feature type="compositionally biased region" description="Polar residues" evidence="1">
    <location>
        <begin position="54"/>
        <end position="87"/>
    </location>
</feature>
<organism evidence="2 3">
    <name type="scientific">Bagarius yarrelli</name>
    <name type="common">Goonch</name>
    <name type="synonym">Bagrus yarrelli</name>
    <dbReference type="NCBI Taxonomy" id="175774"/>
    <lineage>
        <taxon>Eukaryota</taxon>
        <taxon>Metazoa</taxon>
        <taxon>Chordata</taxon>
        <taxon>Craniata</taxon>
        <taxon>Vertebrata</taxon>
        <taxon>Euteleostomi</taxon>
        <taxon>Actinopterygii</taxon>
        <taxon>Neopterygii</taxon>
        <taxon>Teleostei</taxon>
        <taxon>Ostariophysi</taxon>
        <taxon>Siluriformes</taxon>
        <taxon>Sisoridae</taxon>
        <taxon>Sisorinae</taxon>
        <taxon>Bagarius</taxon>
    </lineage>
</organism>
<name>A0A556V566_BAGYA</name>
<accession>A0A556V566</accession>
<keyword evidence="3" id="KW-1185">Reference proteome</keyword>
<proteinExistence type="predicted"/>
<dbReference type="AlphaFoldDB" id="A0A556V566"/>